<evidence type="ECO:0000313" key="7">
    <source>
        <dbReference type="Proteomes" id="UP000321947"/>
    </source>
</evidence>
<protein>
    <submittedName>
        <fullName evidence="4">Copia protein</fullName>
    </submittedName>
</protein>
<dbReference type="Proteomes" id="UP000321947">
    <property type="component" value="Unassembled WGS sequence"/>
</dbReference>
<dbReference type="InterPro" id="IPR013103">
    <property type="entry name" value="RVT_2"/>
</dbReference>
<feature type="domain" description="Reverse transcriptase Ty1/copia-type" evidence="3">
    <location>
        <begin position="162"/>
        <end position="240"/>
    </location>
</feature>
<proteinExistence type="predicted"/>
<dbReference type="EMBL" id="SSTD01016048">
    <property type="protein sequence ID" value="TYK01730.1"/>
    <property type="molecule type" value="Genomic_DNA"/>
</dbReference>
<dbReference type="OrthoDB" id="430476at2759"/>
<dbReference type="InterPro" id="IPR012337">
    <property type="entry name" value="RNaseH-like_sf"/>
</dbReference>
<evidence type="ECO:0000259" key="3">
    <source>
        <dbReference type="Pfam" id="PF07727"/>
    </source>
</evidence>
<keyword evidence="2" id="KW-0378">Hydrolase</keyword>
<dbReference type="Gene3D" id="3.30.420.10">
    <property type="entry name" value="Ribonuclease H-like superfamily/Ribonuclease H"/>
    <property type="match status" value="1"/>
</dbReference>
<evidence type="ECO:0000313" key="6">
    <source>
        <dbReference type="Proteomes" id="UP000321393"/>
    </source>
</evidence>
<dbReference type="Pfam" id="PF07727">
    <property type="entry name" value="RVT_2"/>
    <property type="match status" value="1"/>
</dbReference>
<reference evidence="6 7" key="1">
    <citation type="submission" date="2019-08" db="EMBL/GenBank/DDBJ databases">
        <title>Draft genome sequences of two oriental melons (Cucumis melo L. var makuwa).</title>
        <authorList>
            <person name="Kwon S.-Y."/>
        </authorList>
    </citation>
    <scope>NUCLEOTIDE SEQUENCE [LARGE SCALE GENOMIC DNA]</scope>
    <source>
        <strain evidence="7">cv. Chang Bougi</strain>
        <strain evidence="6">cv. SW 3</strain>
        <tissue evidence="4">Leaf</tissue>
    </source>
</reference>
<evidence type="ECO:0000256" key="1">
    <source>
        <dbReference type="ARBA" id="ARBA00022723"/>
    </source>
</evidence>
<accession>A0A5A7TD63</accession>
<dbReference type="GO" id="GO:0046872">
    <property type="term" value="F:metal ion binding"/>
    <property type="evidence" value="ECO:0007669"/>
    <property type="project" value="UniProtKB-KW"/>
</dbReference>
<dbReference type="InterPro" id="IPR036397">
    <property type="entry name" value="RNaseH_sf"/>
</dbReference>
<dbReference type="GO" id="GO:0016787">
    <property type="term" value="F:hydrolase activity"/>
    <property type="evidence" value="ECO:0007669"/>
    <property type="project" value="UniProtKB-KW"/>
</dbReference>
<dbReference type="CDD" id="cd09272">
    <property type="entry name" value="RNase_HI_RT_Ty1"/>
    <property type="match status" value="1"/>
</dbReference>
<sequence>MSPRYLVMCAFEQNNIVFLFPHNHINPHNCLPLSIVTFGVTPRSSPLLGKSASKRIAHQNSCAYTPQQNGVAKRKNRHLLKVTRCLMLSTSLPSYLWGNVILTAAHLINRLPSRILHLQTPLECLKESYPSTRLVSERGYKYFHPSSRKYFVIMDVTFEKIAVLIVYVDDIVLSGDDHVEINQLKQRMGNEFEIKNLGNLKYFLGMEVARSKEGISVSQRKYILDLLTETAMLGCRPADTLIEFNYRKTIEAYTDSNWTGSVVDRKSTSGFVPLFKECETPFKLFCDNKATISIANNPVPHDRTKYVEIDRHFIKERLDSGSICILYIPSSRQVADVLTKGLLKLNFNFYVNKLGLIDIYVPT</sequence>
<dbReference type="PANTHER" id="PTHR42648">
    <property type="entry name" value="TRANSPOSASE, PUTATIVE-RELATED"/>
    <property type="match status" value="1"/>
</dbReference>
<dbReference type="Proteomes" id="UP000321393">
    <property type="component" value="Unassembled WGS sequence"/>
</dbReference>
<dbReference type="PANTHER" id="PTHR42648:SF28">
    <property type="entry name" value="TRANSPOSON-ENCODED PROTEIN WITH RIBONUCLEASE H-LIKE AND RETROVIRUS ZINC FINGER-LIKE DOMAINS"/>
    <property type="match status" value="1"/>
</dbReference>
<gene>
    <name evidence="5" type="ORF">E5676_scaffold775G00560</name>
    <name evidence="4" type="ORF">E6C27_scaffold744G00430</name>
</gene>
<organism evidence="4 6">
    <name type="scientific">Cucumis melo var. makuwa</name>
    <name type="common">Oriental melon</name>
    <dbReference type="NCBI Taxonomy" id="1194695"/>
    <lineage>
        <taxon>Eukaryota</taxon>
        <taxon>Viridiplantae</taxon>
        <taxon>Streptophyta</taxon>
        <taxon>Embryophyta</taxon>
        <taxon>Tracheophyta</taxon>
        <taxon>Spermatophyta</taxon>
        <taxon>Magnoliopsida</taxon>
        <taxon>eudicotyledons</taxon>
        <taxon>Gunneridae</taxon>
        <taxon>Pentapetalae</taxon>
        <taxon>rosids</taxon>
        <taxon>fabids</taxon>
        <taxon>Cucurbitales</taxon>
        <taxon>Cucurbitaceae</taxon>
        <taxon>Benincaseae</taxon>
        <taxon>Cucumis</taxon>
    </lineage>
</organism>
<comment type="caution">
    <text evidence="4">The sequence shown here is derived from an EMBL/GenBank/DDBJ whole genome shotgun (WGS) entry which is preliminary data.</text>
</comment>
<dbReference type="EMBL" id="SSTE01018396">
    <property type="protein sequence ID" value="KAA0039571.1"/>
    <property type="molecule type" value="Genomic_DNA"/>
</dbReference>
<dbReference type="AlphaFoldDB" id="A0A5A7TD63"/>
<dbReference type="InterPro" id="IPR043502">
    <property type="entry name" value="DNA/RNA_pol_sf"/>
</dbReference>
<evidence type="ECO:0000256" key="2">
    <source>
        <dbReference type="ARBA" id="ARBA00022801"/>
    </source>
</evidence>
<keyword evidence="1" id="KW-0479">Metal-binding</keyword>
<name>A0A5A7TD63_CUCMM</name>
<dbReference type="SUPFAM" id="SSF53098">
    <property type="entry name" value="Ribonuclease H-like"/>
    <property type="match status" value="1"/>
</dbReference>
<dbReference type="GO" id="GO:0003676">
    <property type="term" value="F:nucleic acid binding"/>
    <property type="evidence" value="ECO:0007669"/>
    <property type="project" value="InterPro"/>
</dbReference>
<evidence type="ECO:0000313" key="5">
    <source>
        <dbReference type="EMBL" id="TYK01730.1"/>
    </source>
</evidence>
<dbReference type="SUPFAM" id="SSF56672">
    <property type="entry name" value="DNA/RNA polymerases"/>
    <property type="match status" value="1"/>
</dbReference>
<dbReference type="InterPro" id="IPR039537">
    <property type="entry name" value="Retrotran_Ty1/copia-like"/>
</dbReference>
<evidence type="ECO:0000313" key="4">
    <source>
        <dbReference type="EMBL" id="KAA0039571.1"/>
    </source>
</evidence>